<dbReference type="AlphaFoldDB" id="A0AAW1L7B6"/>
<gene>
    <name evidence="2" type="ORF">QE152_g15588</name>
</gene>
<name>A0AAW1L7B6_POPJA</name>
<accession>A0AAW1L7B6</accession>
<sequence length="97" mass="11388">MLIARHHQDKDVIDYIRINAERQTRFQERPEYKKVSILERPANTASSDTRKPARNEQGQPVCFTCKRYDDVNKYCRSKNTIPNSRPAKNESPEPNPE</sequence>
<evidence type="ECO:0000313" key="2">
    <source>
        <dbReference type="EMBL" id="KAK9729926.1"/>
    </source>
</evidence>
<evidence type="ECO:0000256" key="1">
    <source>
        <dbReference type="SAM" id="MobiDB-lite"/>
    </source>
</evidence>
<organism evidence="2 3">
    <name type="scientific">Popillia japonica</name>
    <name type="common">Japanese beetle</name>
    <dbReference type="NCBI Taxonomy" id="7064"/>
    <lineage>
        <taxon>Eukaryota</taxon>
        <taxon>Metazoa</taxon>
        <taxon>Ecdysozoa</taxon>
        <taxon>Arthropoda</taxon>
        <taxon>Hexapoda</taxon>
        <taxon>Insecta</taxon>
        <taxon>Pterygota</taxon>
        <taxon>Neoptera</taxon>
        <taxon>Endopterygota</taxon>
        <taxon>Coleoptera</taxon>
        <taxon>Polyphaga</taxon>
        <taxon>Scarabaeiformia</taxon>
        <taxon>Scarabaeidae</taxon>
        <taxon>Rutelinae</taxon>
        <taxon>Popillia</taxon>
    </lineage>
</organism>
<feature type="region of interest" description="Disordered" evidence="1">
    <location>
        <begin position="38"/>
        <end position="58"/>
    </location>
</feature>
<proteinExistence type="predicted"/>
<reference evidence="2 3" key="1">
    <citation type="journal article" date="2024" name="BMC Genomics">
        <title>De novo assembly and annotation of Popillia japonica's genome with initial clues to its potential as an invasive pest.</title>
        <authorList>
            <person name="Cucini C."/>
            <person name="Boschi S."/>
            <person name="Funari R."/>
            <person name="Cardaioli E."/>
            <person name="Iannotti N."/>
            <person name="Marturano G."/>
            <person name="Paoli F."/>
            <person name="Bruttini M."/>
            <person name="Carapelli A."/>
            <person name="Frati F."/>
            <person name="Nardi F."/>
        </authorList>
    </citation>
    <scope>NUCLEOTIDE SEQUENCE [LARGE SCALE GENOMIC DNA]</scope>
    <source>
        <strain evidence="2">DMR45628</strain>
    </source>
</reference>
<comment type="caution">
    <text evidence="2">The sequence shown here is derived from an EMBL/GenBank/DDBJ whole genome shotgun (WGS) entry which is preliminary data.</text>
</comment>
<keyword evidence="3" id="KW-1185">Reference proteome</keyword>
<evidence type="ECO:0000313" key="3">
    <source>
        <dbReference type="Proteomes" id="UP001458880"/>
    </source>
</evidence>
<dbReference type="Proteomes" id="UP001458880">
    <property type="component" value="Unassembled WGS sequence"/>
</dbReference>
<feature type="region of interest" description="Disordered" evidence="1">
    <location>
        <begin position="76"/>
        <end position="97"/>
    </location>
</feature>
<dbReference type="EMBL" id="JASPKY010000155">
    <property type="protein sequence ID" value="KAK9729926.1"/>
    <property type="molecule type" value="Genomic_DNA"/>
</dbReference>
<protein>
    <submittedName>
        <fullName evidence="2">Uncharacterized protein</fullName>
    </submittedName>
</protein>